<proteinExistence type="predicted"/>
<gene>
    <name evidence="1" type="ORF">HMPREF9443_01601</name>
</gene>
<reference evidence="1 2" key="1">
    <citation type="submission" date="2011-01" db="EMBL/GenBank/DDBJ databases">
        <authorList>
            <person name="Weinstock G."/>
            <person name="Sodergren E."/>
            <person name="Clifton S."/>
            <person name="Fulton L."/>
            <person name="Fulton B."/>
            <person name="Courtney L."/>
            <person name="Fronick C."/>
            <person name="Harrison M."/>
            <person name="Strong C."/>
            <person name="Farmer C."/>
            <person name="Delahaunty K."/>
            <person name="Markovic C."/>
            <person name="Hall O."/>
            <person name="Minx P."/>
            <person name="Tomlinson C."/>
            <person name="Mitreva M."/>
            <person name="Hou S."/>
            <person name="Chen J."/>
            <person name="Wollam A."/>
            <person name="Pepin K.H."/>
            <person name="Johnson M."/>
            <person name="Bhonagiri V."/>
            <person name="Zhang X."/>
            <person name="Suruliraj S."/>
            <person name="Warren W."/>
            <person name="Chinwalla A."/>
            <person name="Mardis E.R."/>
            <person name="Wilson R.K."/>
        </authorList>
    </citation>
    <scope>NUCLEOTIDE SEQUENCE [LARGE SCALE GENOMIC DNA]</scope>
    <source>
        <strain evidence="1 2">YIT 12067</strain>
    </source>
</reference>
<dbReference type="EMBL" id="AEVN01000078">
    <property type="protein sequence ID" value="EFY04436.1"/>
    <property type="molecule type" value="Genomic_DNA"/>
</dbReference>
<sequence length="67" mass="7423">MNALEAGLSCFGGFCVLADSFALRGKLRREKCNMLQKSLVGMVLMVNIRKKKANLEEKNATCCKNLL</sequence>
<accession>E8LFG0</accession>
<dbReference type="AlphaFoldDB" id="E8LFG0"/>
<comment type="caution">
    <text evidence="1">The sequence shown here is derived from an EMBL/GenBank/DDBJ whole genome shotgun (WGS) entry which is preliminary data.</text>
</comment>
<keyword evidence="2" id="KW-1185">Reference proteome</keyword>
<evidence type="ECO:0000313" key="2">
    <source>
        <dbReference type="Proteomes" id="UP000004923"/>
    </source>
</evidence>
<organism evidence="1 2">
    <name type="scientific">Phascolarctobacterium succinatutens YIT 12067</name>
    <dbReference type="NCBI Taxonomy" id="626939"/>
    <lineage>
        <taxon>Bacteria</taxon>
        <taxon>Bacillati</taxon>
        <taxon>Bacillota</taxon>
        <taxon>Negativicutes</taxon>
        <taxon>Acidaminococcales</taxon>
        <taxon>Acidaminococcaceae</taxon>
        <taxon>Phascolarctobacterium</taxon>
    </lineage>
</organism>
<evidence type="ECO:0000313" key="1">
    <source>
        <dbReference type="EMBL" id="EFY04436.1"/>
    </source>
</evidence>
<dbReference type="HOGENOM" id="CLU_2808679_0_0_9"/>
<dbReference type="Proteomes" id="UP000004923">
    <property type="component" value="Unassembled WGS sequence"/>
</dbReference>
<name>E8LFG0_9FIRM</name>
<protein>
    <submittedName>
        <fullName evidence="1">Uncharacterized protein</fullName>
    </submittedName>
</protein>